<protein>
    <recommendedName>
        <fullName evidence="3">PUM-HD domain-containing protein</fullName>
    </recommendedName>
</protein>
<name>A0A0A1U828_ENTIV</name>
<dbReference type="PROSITE" id="PS50302">
    <property type="entry name" value="PUM"/>
    <property type="match status" value="4"/>
</dbReference>
<feature type="repeat" description="Pumilio" evidence="2">
    <location>
        <begin position="147"/>
        <end position="182"/>
    </location>
</feature>
<dbReference type="RefSeq" id="XP_004257824.1">
    <property type="nucleotide sequence ID" value="XM_004257776.1"/>
</dbReference>
<dbReference type="OrthoDB" id="668540at2759"/>
<dbReference type="VEuPathDB" id="AmoebaDB:EIN_267890"/>
<evidence type="ECO:0000256" key="1">
    <source>
        <dbReference type="ARBA" id="ARBA00022737"/>
    </source>
</evidence>
<feature type="domain" description="PUM-HD" evidence="3">
    <location>
        <begin position="124"/>
        <end position="459"/>
    </location>
</feature>
<dbReference type="EMBL" id="KB206479">
    <property type="protein sequence ID" value="ELP91053.1"/>
    <property type="molecule type" value="Genomic_DNA"/>
</dbReference>
<dbReference type="SUPFAM" id="SSF48371">
    <property type="entry name" value="ARM repeat"/>
    <property type="match status" value="1"/>
</dbReference>
<evidence type="ECO:0000259" key="3">
    <source>
        <dbReference type="PROSITE" id="PS50303"/>
    </source>
</evidence>
<accession>A0A0A1U828</accession>
<keyword evidence="5" id="KW-1185">Reference proteome</keyword>
<dbReference type="GeneID" id="14890078"/>
<dbReference type="AlphaFoldDB" id="A0A0A1U828"/>
<dbReference type="Pfam" id="PF00806">
    <property type="entry name" value="PUF"/>
    <property type="match status" value="5"/>
</dbReference>
<dbReference type="OMA" id="GYVIQQC"/>
<evidence type="ECO:0000313" key="4">
    <source>
        <dbReference type="EMBL" id="ELP91053.1"/>
    </source>
</evidence>
<dbReference type="GO" id="GO:0005737">
    <property type="term" value="C:cytoplasm"/>
    <property type="evidence" value="ECO:0007669"/>
    <property type="project" value="TreeGrafter"/>
</dbReference>
<dbReference type="KEGG" id="eiv:EIN_267890"/>
<gene>
    <name evidence="4" type="ORF">EIN_267890</name>
</gene>
<dbReference type="InterPro" id="IPR033133">
    <property type="entry name" value="PUM-HD"/>
</dbReference>
<dbReference type="Gene3D" id="1.25.10.10">
    <property type="entry name" value="Leucine-rich Repeat Variant"/>
    <property type="match status" value="1"/>
</dbReference>
<dbReference type="PANTHER" id="PTHR12537:SF13">
    <property type="entry name" value="PUMILIO HOMOLOGY DOMAIN FAMILY MEMBER 4"/>
    <property type="match status" value="1"/>
</dbReference>
<sequence>MKSVNPIYTSEFVKSFESSHQKHFEELETSFRNTQRFLKMYQDCATQCRRLISRMQPTTETQKVLSQLTLIENLVRKEKAHNVQFDTNNNEIQEKEKPHNDHIKIIKPTQQELEKIAKSTSMPLLHFSIQSKMENDKKAHPKLIASEFVGQFNQMTRYTSGCAILQKILSNPSQEIVQMIFDEVESDLDSLIIHPNGQHILPQMAEFGSEEVQDAIYNTMAKDLVKYCCHQFGGYTAQKVAPYMKKRHIAMWAPTLRNNMALLAIDPHGNYVIQTLLKIFSDNDVDFFYNGMQNCVTKIAKTKVGCSVLTHAMESSSQSQIDKIKPKLIEDCCDLIQDQFGNFVIQRLIDCDASVVPAITRYIAEDAVFYSKQKFSSNVVEKCLKCGGEEEVSILIDALLNTESVSVLIEDQFGNFVIQALLDVVPESKRVETAQRLMPFVPANSRFTYHIEKKLLQLY</sequence>
<organism evidence="4 5">
    <name type="scientific">Entamoeba invadens IP1</name>
    <dbReference type="NCBI Taxonomy" id="370355"/>
    <lineage>
        <taxon>Eukaryota</taxon>
        <taxon>Amoebozoa</taxon>
        <taxon>Evosea</taxon>
        <taxon>Archamoebae</taxon>
        <taxon>Mastigamoebida</taxon>
        <taxon>Entamoebidae</taxon>
        <taxon>Entamoeba</taxon>
    </lineage>
</organism>
<keyword evidence="1" id="KW-0677">Repeat</keyword>
<proteinExistence type="predicted"/>
<dbReference type="PROSITE" id="PS50303">
    <property type="entry name" value="PUM_HD"/>
    <property type="match status" value="1"/>
</dbReference>
<dbReference type="InterPro" id="IPR016024">
    <property type="entry name" value="ARM-type_fold"/>
</dbReference>
<feature type="repeat" description="Pumilio" evidence="2">
    <location>
        <begin position="398"/>
        <end position="439"/>
    </location>
</feature>
<evidence type="ECO:0000256" key="2">
    <source>
        <dbReference type="PROSITE-ProRule" id="PRU00317"/>
    </source>
</evidence>
<reference evidence="4 5" key="1">
    <citation type="submission" date="2012-10" db="EMBL/GenBank/DDBJ databases">
        <authorList>
            <person name="Zafar N."/>
            <person name="Inman J."/>
            <person name="Hall N."/>
            <person name="Lorenzi H."/>
            <person name="Caler E."/>
        </authorList>
    </citation>
    <scope>NUCLEOTIDE SEQUENCE [LARGE SCALE GENOMIC DNA]</scope>
    <source>
        <strain evidence="4 5">IP1</strain>
    </source>
</reference>
<dbReference type="InterPro" id="IPR011989">
    <property type="entry name" value="ARM-like"/>
</dbReference>
<dbReference type="Proteomes" id="UP000014680">
    <property type="component" value="Unassembled WGS sequence"/>
</dbReference>
<dbReference type="GO" id="GO:0003729">
    <property type="term" value="F:mRNA binding"/>
    <property type="evidence" value="ECO:0007669"/>
    <property type="project" value="TreeGrafter"/>
</dbReference>
<dbReference type="GO" id="GO:0010608">
    <property type="term" value="P:post-transcriptional regulation of gene expression"/>
    <property type="evidence" value="ECO:0007669"/>
    <property type="project" value="TreeGrafter"/>
</dbReference>
<dbReference type="SMART" id="SM00025">
    <property type="entry name" value="Pumilio"/>
    <property type="match status" value="7"/>
</dbReference>
<dbReference type="InterPro" id="IPR001313">
    <property type="entry name" value="Pumilio_RNA-bd_rpt"/>
</dbReference>
<feature type="repeat" description="Pumilio" evidence="2">
    <location>
        <begin position="255"/>
        <end position="290"/>
    </location>
</feature>
<dbReference type="PANTHER" id="PTHR12537">
    <property type="entry name" value="RNA BINDING PROTEIN PUMILIO-RELATED"/>
    <property type="match status" value="1"/>
</dbReference>
<feature type="repeat" description="Pumilio" evidence="2">
    <location>
        <begin position="327"/>
        <end position="365"/>
    </location>
</feature>
<evidence type="ECO:0000313" key="5">
    <source>
        <dbReference type="Proteomes" id="UP000014680"/>
    </source>
</evidence>